<keyword evidence="2" id="KW-1185">Reference proteome</keyword>
<dbReference type="AlphaFoldDB" id="A0A183IIT8"/>
<organism evidence="3">
    <name type="scientific">Soboliphyme baturini</name>
    <dbReference type="NCBI Taxonomy" id="241478"/>
    <lineage>
        <taxon>Eukaryota</taxon>
        <taxon>Metazoa</taxon>
        <taxon>Ecdysozoa</taxon>
        <taxon>Nematoda</taxon>
        <taxon>Enoplea</taxon>
        <taxon>Dorylaimia</taxon>
        <taxon>Dioctophymatida</taxon>
        <taxon>Dioctophymatoidea</taxon>
        <taxon>Soboliphymatidae</taxon>
        <taxon>Soboliphyme</taxon>
    </lineage>
</organism>
<reference evidence="3" key="1">
    <citation type="submission" date="2016-06" db="UniProtKB">
        <authorList>
            <consortium name="WormBaseParasite"/>
        </authorList>
    </citation>
    <scope>IDENTIFICATION</scope>
</reference>
<evidence type="ECO:0000313" key="1">
    <source>
        <dbReference type="EMBL" id="VDP01482.1"/>
    </source>
</evidence>
<protein>
    <submittedName>
        <fullName evidence="1 3">Uncharacterized protein</fullName>
    </submittedName>
</protein>
<dbReference type="WBParaSite" id="SBAD_0000369301-mRNA-1">
    <property type="protein sequence ID" value="SBAD_0000369301-mRNA-1"/>
    <property type="gene ID" value="SBAD_0000369301"/>
</dbReference>
<reference evidence="1 2" key="2">
    <citation type="submission" date="2018-11" db="EMBL/GenBank/DDBJ databases">
        <authorList>
            <consortium name="Pathogen Informatics"/>
        </authorList>
    </citation>
    <scope>NUCLEOTIDE SEQUENCE [LARGE SCALE GENOMIC DNA]</scope>
</reference>
<accession>A0A183IIT8</accession>
<gene>
    <name evidence="1" type="ORF">SBAD_LOCUS3534</name>
</gene>
<dbReference type="Proteomes" id="UP000270296">
    <property type="component" value="Unassembled WGS sequence"/>
</dbReference>
<evidence type="ECO:0000313" key="2">
    <source>
        <dbReference type="Proteomes" id="UP000270296"/>
    </source>
</evidence>
<evidence type="ECO:0000313" key="3">
    <source>
        <dbReference type="WBParaSite" id="SBAD_0000369301-mRNA-1"/>
    </source>
</evidence>
<name>A0A183IIT8_9BILA</name>
<proteinExistence type="predicted"/>
<sequence>MFYSSPHDERSTAAEDTATIFRKQISHFSQLYMRLLASEFECLSKARTGPAIAGVAAVVASSQPLYSSPLVLIGHSAPGGGRLPIINDEPQGRSVYVRECDQKMKRKPTTDTAAAFLPRLGFSDLV</sequence>
<dbReference type="EMBL" id="UZAM01007798">
    <property type="protein sequence ID" value="VDP01482.1"/>
    <property type="molecule type" value="Genomic_DNA"/>
</dbReference>